<dbReference type="AlphaFoldDB" id="A0A1K1MKE6"/>
<name>A0A1K1MKE6_RUMFL</name>
<organism evidence="1 2">
    <name type="scientific">Ruminococcus flavefaciens</name>
    <dbReference type="NCBI Taxonomy" id="1265"/>
    <lineage>
        <taxon>Bacteria</taxon>
        <taxon>Bacillati</taxon>
        <taxon>Bacillota</taxon>
        <taxon>Clostridia</taxon>
        <taxon>Eubacteriales</taxon>
        <taxon>Oscillospiraceae</taxon>
        <taxon>Ruminococcus</taxon>
    </lineage>
</organism>
<evidence type="ECO:0000313" key="2">
    <source>
        <dbReference type="Proteomes" id="UP000183461"/>
    </source>
</evidence>
<dbReference type="EMBL" id="FPIP01000002">
    <property type="protein sequence ID" value="SFW23624.1"/>
    <property type="molecule type" value="Genomic_DNA"/>
</dbReference>
<gene>
    <name evidence="1" type="ORF">SAMN02910280_1291</name>
</gene>
<protein>
    <submittedName>
        <fullName evidence="1">Uncharacterized protein</fullName>
    </submittedName>
</protein>
<sequence length="114" mass="13408">MNTNIKVRTFLAELRKFLPEKTIYVALSSLPEDIFDKEENVNVPCFENDAEVQEFIKSNALEDPENLMNFFLKPYYDSLEDEINAILKDMEESERSRSEIESVTYDLEYMSIYG</sequence>
<dbReference type="Proteomes" id="UP000183461">
    <property type="component" value="Unassembled WGS sequence"/>
</dbReference>
<dbReference type="RefSeq" id="WP_072299646.1">
    <property type="nucleotide sequence ID" value="NZ_FPIP01000002.1"/>
</dbReference>
<evidence type="ECO:0000313" key="1">
    <source>
        <dbReference type="EMBL" id="SFW23624.1"/>
    </source>
</evidence>
<reference evidence="1 2" key="1">
    <citation type="submission" date="2016-11" db="EMBL/GenBank/DDBJ databases">
        <authorList>
            <person name="Jaros S."/>
            <person name="Januszkiewicz K."/>
            <person name="Wedrychowicz H."/>
        </authorList>
    </citation>
    <scope>NUCLEOTIDE SEQUENCE [LARGE SCALE GENOMIC DNA]</scope>
    <source>
        <strain evidence="1 2">YL228</strain>
    </source>
</reference>
<accession>A0A1K1MKE6</accession>
<proteinExistence type="predicted"/>